<evidence type="ECO:0000313" key="4">
    <source>
        <dbReference type="Proteomes" id="UP000794436"/>
    </source>
</evidence>
<gene>
    <name evidence="3" type="ORF">Poli38472_006151</name>
</gene>
<dbReference type="AlphaFoldDB" id="A0A8K1FSL8"/>
<dbReference type="Pfam" id="PF00226">
    <property type="entry name" value="DnaJ"/>
    <property type="match status" value="1"/>
</dbReference>
<feature type="domain" description="J" evidence="2">
    <location>
        <begin position="703"/>
        <end position="762"/>
    </location>
</feature>
<evidence type="ECO:0000313" key="3">
    <source>
        <dbReference type="EMBL" id="TMW68683.1"/>
    </source>
</evidence>
<feature type="chain" id="PRO_5035446116" description="J domain-containing protein" evidence="1">
    <location>
        <begin position="27"/>
        <end position="784"/>
    </location>
</feature>
<dbReference type="EMBL" id="SPLM01000002">
    <property type="protein sequence ID" value="TMW68683.1"/>
    <property type="molecule type" value="Genomic_DNA"/>
</dbReference>
<dbReference type="InterPro" id="IPR001623">
    <property type="entry name" value="DnaJ_domain"/>
</dbReference>
<dbReference type="InterPro" id="IPR036869">
    <property type="entry name" value="J_dom_sf"/>
</dbReference>
<dbReference type="CDD" id="cd06257">
    <property type="entry name" value="DnaJ"/>
    <property type="match status" value="1"/>
</dbReference>
<keyword evidence="1" id="KW-0732">Signal</keyword>
<reference evidence="3" key="1">
    <citation type="submission" date="2019-03" db="EMBL/GenBank/DDBJ databases">
        <title>Long read genome sequence of the mycoparasitic Pythium oligandrum ATCC 38472 isolated from sugarbeet rhizosphere.</title>
        <authorList>
            <person name="Gaulin E."/>
        </authorList>
    </citation>
    <scope>NUCLEOTIDE SEQUENCE</scope>
    <source>
        <strain evidence="3">ATCC 38472_TT</strain>
    </source>
</reference>
<keyword evidence="4" id="KW-1185">Reference proteome</keyword>
<feature type="signal peptide" evidence="1">
    <location>
        <begin position="1"/>
        <end position="26"/>
    </location>
</feature>
<proteinExistence type="predicted"/>
<name>A0A8K1FSL8_PYTOL</name>
<protein>
    <recommendedName>
        <fullName evidence="2">J domain-containing protein</fullName>
    </recommendedName>
</protein>
<dbReference type="Gene3D" id="1.10.287.110">
    <property type="entry name" value="DnaJ domain"/>
    <property type="match status" value="1"/>
</dbReference>
<dbReference type="PROSITE" id="PS50076">
    <property type="entry name" value="DNAJ_2"/>
    <property type="match status" value="1"/>
</dbReference>
<dbReference type="SMART" id="SM00271">
    <property type="entry name" value="DnaJ"/>
    <property type="match status" value="1"/>
</dbReference>
<dbReference type="SUPFAM" id="SSF46565">
    <property type="entry name" value="Chaperone J-domain"/>
    <property type="match status" value="1"/>
</dbReference>
<evidence type="ECO:0000259" key="2">
    <source>
        <dbReference type="PROSITE" id="PS50076"/>
    </source>
</evidence>
<dbReference type="PRINTS" id="PR00625">
    <property type="entry name" value="JDOMAIN"/>
</dbReference>
<evidence type="ECO:0000256" key="1">
    <source>
        <dbReference type="SAM" id="SignalP"/>
    </source>
</evidence>
<dbReference type="Proteomes" id="UP000794436">
    <property type="component" value="Unassembled WGS sequence"/>
</dbReference>
<sequence>MRHGHVFMRWALSLFALYSWWGSLQTARAQLVFQSSVFIPTSTGQEFHPFALYAGQEPVDELEEVRQQFGLDRTWRESILTQVCAQPRVQCTRNVPVVYVTRITDTQGHVLGVLEIHEGQEPVDVIAAFAIKHQIQRAFRQQLLQAVCQQKHVRCTRTRSLIFEQRIHDEHGETIGKLDIYDDTEPIDLLYRFVKEHELPDTALEQLFQMICARIPCERAEPFIFSRVIADPDNSPIGELQIPRHREPADVVYAFCHHHGLDKAFRKQLMHLVCNDPHVACERMAPYVFNSPIVLENGTDVGALRIQEDEELADAVYHFSKSSKISPDLRFALLQQLCGREGILCTRSQALLRSIPISAQDGGTLGVISVYEGQEPADVVYAFAEKHGLSADDAYNLVDVLCGISKTNPPRPGEEPLTCTRYAPVVFAIPISAQNGSRLGVLEILRDDEPADAIARFGNKHGLGKPEKANLWDPICEASGLTCTRDVGLMYQAVYTLPDGRRERLDFLDGEEPTDVIYHYGLMRNLSFVERKHFLIEVCNEPRKRPNCTRAEPMLLSIPVWESADKKMGDLEILEGQEPIDQVYAFLEKHDLFQTEPLNTTLLEVVCNSTRVTCARKRPRRILFSMYATYAGISHSLQYVQPESDWICTSHHGGQRCVHYAEVLSKQFCETHMTDWVGCFPRILEALRVQLEFYEERMWRGKDLYAKLGLVKTASKEEIDVAYNRLVKRFNNETEPQKYEKLQEAYRTLSDPEEKYFYDLPCMKLFGLCGKKKKDGSISITPDN</sequence>
<comment type="caution">
    <text evidence="3">The sequence shown here is derived from an EMBL/GenBank/DDBJ whole genome shotgun (WGS) entry which is preliminary data.</text>
</comment>
<accession>A0A8K1FSL8</accession>
<dbReference type="OrthoDB" id="445556at2759"/>
<organism evidence="3 4">
    <name type="scientific">Pythium oligandrum</name>
    <name type="common">Mycoparasitic fungus</name>
    <dbReference type="NCBI Taxonomy" id="41045"/>
    <lineage>
        <taxon>Eukaryota</taxon>
        <taxon>Sar</taxon>
        <taxon>Stramenopiles</taxon>
        <taxon>Oomycota</taxon>
        <taxon>Peronosporomycetes</taxon>
        <taxon>Pythiales</taxon>
        <taxon>Pythiaceae</taxon>
        <taxon>Pythium</taxon>
    </lineage>
</organism>